<protein>
    <submittedName>
        <fullName evidence="5">Polymer-forming cytoskeletal protein</fullName>
    </submittedName>
</protein>
<feature type="signal peptide" evidence="3">
    <location>
        <begin position="1"/>
        <end position="24"/>
    </location>
</feature>
<feature type="transmembrane region" description="Helical" evidence="2">
    <location>
        <begin position="313"/>
        <end position="331"/>
    </location>
</feature>
<keyword evidence="2" id="KW-0812">Transmembrane</keyword>
<dbReference type="OrthoDB" id="4932388at2"/>
<comment type="caution">
    <text evidence="5">The sequence shown here is derived from an EMBL/GenBank/DDBJ whole genome shotgun (WGS) entry which is preliminary data.</text>
</comment>
<dbReference type="EMBL" id="RZNC01000006">
    <property type="protein sequence ID" value="RWZ58439.1"/>
    <property type="molecule type" value="Genomic_DNA"/>
</dbReference>
<evidence type="ECO:0000256" key="1">
    <source>
        <dbReference type="SAM" id="MobiDB-lite"/>
    </source>
</evidence>
<dbReference type="InterPro" id="IPR058486">
    <property type="entry name" value="DUF8173"/>
</dbReference>
<feature type="domain" description="DUF8173" evidence="4">
    <location>
        <begin position="211"/>
        <end position="354"/>
    </location>
</feature>
<dbReference type="Proteomes" id="UP000288603">
    <property type="component" value="Unassembled WGS sequence"/>
</dbReference>
<proteinExistence type="predicted"/>
<evidence type="ECO:0000256" key="2">
    <source>
        <dbReference type="SAM" id="Phobius"/>
    </source>
</evidence>
<feature type="compositionally biased region" description="Polar residues" evidence="1">
    <location>
        <begin position="386"/>
        <end position="399"/>
    </location>
</feature>
<evidence type="ECO:0000313" key="5">
    <source>
        <dbReference type="EMBL" id="RWZ58439.1"/>
    </source>
</evidence>
<evidence type="ECO:0000259" key="4">
    <source>
        <dbReference type="Pfam" id="PF26514"/>
    </source>
</evidence>
<dbReference type="RefSeq" id="WP_128499973.1">
    <property type="nucleotide sequence ID" value="NZ_RZNC01000006.1"/>
</dbReference>
<reference evidence="5 6" key="1">
    <citation type="submission" date="2018-12" db="EMBL/GenBank/DDBJ databases">
        <authorList>
            <person name="Li F."/>
        </authorList>
    </citation>
    <scope>NUCLEOTIDE SEQUENCE [LARGE SCALE GENOMIC DNA]</scope>
    <source>
        <strain evidence="5 6">8H24J-4-2</strain>
    </source>
</reference>
<keyword evidence="2" id="KW-1133">Transmembrane helix</keyword>
<evidence type="ECO:0000256" key="3">
    <source>
        <dbReference type="SAM" id="SignalP"/>
    </source>
</evidence>
<feature type="chain" id="PRO_5039100542" evidence="3">
    <location>
        <begin position="25"/>
        <end position="399"/>
    </location>
</feature>
<keyword evidence="2" id="KW-0472">Membrane</keyword>
<feature type="transmembrane region" description="Helical" evidence="2">
    <location>
        <begin position="280"/>
        <end position="301"/>
    </location>
</feature>
<keyword evidence="3" id="KW-0732">Signal</keyword>
<feature type="transmembrane region" description="Helical" evidence="2">
    <location>
        <begin position="252"/>
        <end position="274"/>
    </location>
</feature>
<keyword evidence="6" id="KW-1185">Reference proteome</keyword>
<organism evidence="5 6">
    <name type="scientific">Labedella populi</name>
    <dbReference type="NCBI Taxonomy" id="2498850"/>
    <lineage>
        <taxon>Bacteria</taxon>
        <taxon>Bacillati</taxon>
        <taxon>Actinomycetota</taxon>
        <taxon>Actinomycetes</taxon>
        <taxon>Micrococcales</taxon>
        <taxon>Microbacteriaceae</taxon>
        <taxon>Labedella</taxon>
    </lineage>
</organism>
<accession>A0A3S4DXF5</accession>
<feature type="region of interest" description="Disordered" evidence="1">
    <location>
        <begin position="361"/>
        <end position="399"/>
    </location>
</feature>
<dbReference type="Pfam" id="PF26514">
    <property type="entry name" value="DUF8173"/>
    <property type="match status" value="1"/>
</dbReference>
<dbReference type="AlphaFoldDB" id="A0A3S4DXF5"/>
<name>A0A3S4DXF5_9MICO</name>
<evidence type="ECO:0000313" key="6">
    <source>
        <dbReference type="Proteomes" id="UP000288603"/>
    </source>
</evidence>
<sequence length="399" mass="40744">MSSFAATHRLVGAALTAVVVFACAGSATIPTAASPFPKSTTTSELHGAQFYAGSSIDVSDDVDGDVYAAGQSVTISGDITGDVIAAAQNITITGNVDGDVRVAAQSVAISGGVSRSGTIAAAELTVAETGSFGGDVLAAASSIGISGSVDRNLLLSVDQLSIEGTVGGDVTYESDTDARIDAGAVGGSVERIESAESTDVEVSPQVLLVGWLLGVLFALVALSLVTLAAGLLAPRWLRRVTDHLVPSPWKALLVGFVAAIAAPAAILLLLVTFVGAPLALAVGLLWTVLTLATFVYGAYYLGRLVFRDRQHPVVMSLVGGTILIVGLNIPWLNILVWTPMILFGLGAQLLEFWSQRPWAVTPARADHPSPTTSAPEGPFTPGPAGSDSSTPMAAQSGPR</sequence>
<feature type="transmembrane region" description="Helical" evidence="2">
    <location>
        <begin position="208"/>
        <end position="232"/>
    </location>
</feature>
<gene>
    <name evidence="5" type="ORF">ELQ92_14110</name>
</gene>